<dbReference type="AlphaFoldDB" id="A0A5J6NAD8"/>
<sequence length="147" mass="16200">MQTLDISFDVALPIDEVYRAVGNIGEFGYVLAGVKDVTMLDEDRSEWKVEVRAGMIAQTLTLQGQVTERQPPRLLAFASQGKNVQVRGRIELSATEPAVTVCRVAVEAEVTGRLAPIVDLISRTTQKQMIAQTIENFRLKLAQKAAE</sequence>
<dbReference type="SUPFAM" id="SSF55961">
    <property type="entry name" value="Bet v1-like"/>
    <property type="match status" value="1"/>
</dbReference>
<dbReference type="RefSeq" id="WP_191909178.1">
    <property type="nucleotide sequence ID" value="NZ_CP042582.1"/>
</dbReference>
<gene>
    <name evidence="1" type="ORF">FRZ61_46670</name>
</gene>
<protein>
    <recommendedName>
        <fullName evidence="3">Carbon monoxide dehydrogenase</fullName>
    </recommendedName>
</protein>
<organism evidence="1 2">
    <name type="scientific">Hypericibacter adhaerens</name>
    <dbReference type="NCBI Taxonomy" id="2602016"/>
    <lineage>
        <taxon>Bacteria</taxon>
        <taxon>Pseudomonadati</taxon>
        <taxon>Pseudomonadota</taxon>
        <taxon>Alphaproteobacteria</taxon>
        <taxon>Rhodospirillales</taxon>
        <taxon>Dongiaceae</taxon>
        <taxon>Hypericibacter</taxon>
    </lineage>
</organism>
<dbReference type="Pfam" id="PF06240">
    <property type="entry name" value="COXG"/>
    <property type="match status" value="1"/>
</dbReference>
<dbReference type="KEGG" id="hadh:FRZ61_46670"/>
<evidence type="ECO:0008006" key="3">
    <source>
        <dbReference type="Google" id="ProtNLM"/>
    </source>
</evidence>
<reference evidence="1 2" key="1">
    <citation type="submission" date="2019-08" db="EMBL/GenBank/DDBJ databases">
        <title>Hyperibacter terrae gen. nov., sp. nov. and Hyperibacter viscosus sp. nov., two new members in the family Rhodospirillaceae isolated from the rhizosphere of Hypericum perforatum.</title>
        <authorList>
            <person name="Noviana Z."/>
        </authorList>
    </citation>
    <scope>NUCLEOTIDE SEQUENCE [LARGE SCALE GENOMIC DNA]</scope>
    <source>
        <strain evidence="1 2">R5959</strain>
    </source>
</reference>
<dbReference type="Gene3D" id="3.30.530.20">
    <property type="match status" value="1"/>
</dbReference>
<dbReference type="EMBL" id="CP042582">
    <property type="protein sequence ID" value="QEX24726.1"/>
    <property type="molecule type" value="Genomic_DNA"/>
</dbReference>
<dbReference type="InterPro" id="IPR010419">
    <property type="entry name" value="CO_DH_gsu"/>
</dbReference>
<proteinExistence type="predicted"/>
<dbReference type="Proteomes" id="UP000325797">
    <property type="component" value="Chromosome"/>
</dbReference>
<accession>A0A5J6NAD8</accession>
<keyword evidence="2" id="KW-1185">Reference proteome</keyword>
<evidence type="ECO:0000313" key="1">
    <source>
        <dbReference type="EMBL" id="QEX24726.1"/>
    </source>
</evidence>
<dbReference type="InterPro" id="IPR023393">
    <property type="entry name" value="START-like_dom_sf"/>
</dbReference>
<evidence type="ECO:0000313" key="2">
    <source>
        <dbReference type="Proteomes" id="UP000325797"/>
    </source>
</evidence>
<name>A0A5J6NAD8_9PROT</name>